<feature type="transmembrane region" description="Helical" evidence="2">
    <location>
        <begin position="580"/>
        <end position="597"/>
    </location>
</feature>
<dbReference type="Proteomes" id="UP000002630">
    <property type="component" value="Linkage Group LG21"/>
</dbReference>
<accession>D7FND7</accession>
<keyword evidence="2" id="KW-0812">Transmembrane</keyword>
<dbReference type="SUPFAM" id="SSF53448">
    <property type="entry name" value="Nucleotide-diphospho-sugar transferases"/>
    <property type="match status" value="1"/>
</dbReference>
<sequence length="709" mass="74082">MDQLERGQQDQPGGSAMEGPQDTGVATQRGPSRESRNTTGTGSGLASGDAILVDMTRLADVLGCGRDELLHSLRKEATSEAEGVAVDGTRTSPTLDHLDVPAMYPPSGVRQALMTTVSRPANAPGKAEDGEVPRPLWLLGGSGGKTIVELVLLNLVRSGIDRVVIVVGGKDGDKIRDAVSRTRAVSAGKITIEFLEDPADPSRQFHAKSILRARDMAPTAVFVRRAEADSASAASPSAGETGSAENQASRRVMAIGRREQGKRQRWDGVECGAILLSPEIFDTLSDLGKRRKYFTLADGLDFMAGGGMLRSISTAGKPWLALETKAQLRRGNESLVQGLVNQAEPFPWESKPARSDSAAGADPDADTEEDDSTAPDFKGFVVPVGAAAPEAVGVPAADDSAFLTRGHALRRRVSLEGVTVQNLEGPDLEAGEAGAGTVSLPWAGDAAGDIGFIVSVPGEGGVEELVFAVPEGTTKSASAYTGSGGGIFGDCCGGGGGGGGGGEYADSVDDDGGGMLGDSDDEEDYNCLHGGILSGCLPELPTEMPSDIRSVRVTTEVVAEKEGEEPTLAVHVIVDRSVPVLGWVLMVSALFGLAAMAPLGDLLSKMSPDALPAIYPVWRYCCSTIIYSPWFLLMVAGSKSARAELRDWSLVLPVVLAGTGLAGWGLCFYSALNSRASPYTSWRSWASFSPWSGASCRPWGRRAETTAST</sequence>
<evidence type="ECO:0000256" key="2">
    <source>
        <dbReference type="SAM" id="Phobius"/>
    </source>
</evidence>
<dbReference type="Gene3D" id="3.90.550.10">
    <property type="entry name" value="Spore Coat Polysaccharide Biosynthesis Protein SpsA, Chain A"/>
    <property type="match status" value="1"/>
</dbReference>
<keyword evidence="2" id="KW-0472">Membrane</keyword>
<gene>
    <name evidence="3" type="ORF">Esi_0179_0035</name>
</gene>
<reference evidence="3 4" key="1">
    <citation type="journal article" date="2010" name="Nature">
        <title>The Ectocarpus genome and the independent evolution of multicellularity in brown algae.</title>
        <authorList>
            <person name="Cock J.M."/>
            <person name="Sterck L."/>
            <person name="Rouze P."/>
            <person name="Scornet D."/>
            <person name="Allen A.E."/>
            <person name="Amoutzias G."/>
            <person name="Anthouard V."/>
            <person name="Artiguenave F."/>
            <person name="Aury J.M."/>
            <person name="Badger J.H."/>
            <person name="Beszteri B."/>
            <person name="Billiau K."/>
            <person name="Bonnet E."/>
            <person name="Bothwell J.H."/>
            <person name="Bowler C."/>
            <person name="Boyen C."/>
            <person name="Brownlee C."/>
            <person name="Carrano C.J."/>
            <person name="Charrier B."/>
            <person name="Cho G.Y."/>
            <person name="Coelho S.M."/>
            <person name="Collen J."/>
            <person name="Corre E."/>
            <person name="Da Silva C."/>
            <person name="Delage L."/>
            <person name="Delaroque N."/>
            <person name="Dittami S.M."/>
            <person name="Doulbeau S."/>
            <person name="Elias M."/>
            <person name="Farnham G."/>
            <person name="Gachon C.M."/>
            <person name="Gschloessl B."/>
            <person name="Heesch S."/>
            <person name="Jabbari K."/>
            <person name="Jubin C."/>
            <person name="Kawai H."/>
            <person name="Kimura K."/>
            <person name="Kloareg B."/>
            <person name="Kupper F.C."/>
            <person name="Lang D."/>
            <person name="Le Bail A."/>
            <person name="Leblanc C."/>
            <person name="Lerouge P."/>
            <person name="Lohr M."/>
            <person name="Lopez P.J."/>
            <person name="Martens C."/>
            <person name="Maumus F."/>
            <person name="Michel G."/>
            <person name="Miranda-Saavedra D."/>
            <person name="Morales J."/>
            <person name="Moreau H."/>
            <person name="Motomura T."/>
            <person name="Nagasato C."/>
            <person name="Napoli C.A."/>
            <person name="Nelson D.R."/>
            <person name="Nyvall-Collen P."/>
            <person name="Peters A.F."/>
            <person name="Pommier C."/>
            <person name="Potin P."/>
            <person name="Poulain J."/>
            <person name="Quesneville H."/>
            <person name="Read B."/>
            <person name="Rensing S.A."/>
            <person name="Ritter A."/>
            <person name="Rousvoal S."/>
            <person name="Samanta M."/>
            <person name="Samson G."/>
            <person name="Schroeder D.C."/>
            <person name="Segurens B."/>
            <person name="Strittmatter M."/>
            <person name="Tonon T."/>
            <person name="Tregear J.W."/>
            <person name="Valentin K."/>
            <person name="von Dassow P."/>
            <person name="Yamagishi T."/>
            <person name="Van de Peer Y."/>
            <person name="Wincker P."/>
        </authorList>
    </citation>
    <scope>NUCLEOTIDE SEQUENCE [LARGE SCALE GENOMIC DNA]</scope>
    <source>
        <strain evidence="4">Ec32 / CCAP1310/4</strain>
    </source>
</reference>
<name>D7FND7_ECTSI</name>
<dbReference type="OrthoDB" id="74158at2759"/>
<feature type="transmembrane region" description="Helical" evidence="2">
    <location>
        <begin position="617"/>
        <end position="636"/>
    </location>
</feature>
<dbReference type="EMBL" id="FN649746">
    <property type="protein sequence ID" value="CBJ30191.1"/>
    <property type="molecule type" value="Genomic_DNA"/>
</dbReference>
<dbReference type="InParanoid" id="D7FND7"/>
<evidence type="ECO:0000313" key="3">
    <source>
        <dbReference type="EMBL" id="CBJ30191.1"/>
    </source>
</evidence>
<evidence type="ECO:0000256" key="1">
    <source>
        <dbReference type="SAM" id="MobiDB-lite"/>
    </source>
</evidence>
<organism evidence="3 4">
    <name type="scientific">Ectocarpus siliculosus</name>
    <name type="common">Brown alga</name>
    <name type="synonym">Conferva siliculosa</name>
    <dbReference type="NCBI Taxonomy" id="2880"/>
    <lineage>
        <taxon>Eukaryota</taxon>
        <taxon>Sar</taxon>
        <taxon>Stramenopiles</taxon>
        <taxon>Ochrophyta</taxon>
        <taxon>PX clade</taxon>
        <taxon>Phaeophyceae</taxon>
        <taxon>Ectocarpales</taxon>
        <taxon>Ectocarpaceae</taxon>
        <taxon>Ectocarpus</taxon>
    </lineage>
</organism>
<evidence type="ECO:0000313" key="4">
    <source>
        <dbReference type="Proteomes" id="UP000002630"/>
    </source>
</evidence>
<dbReference type="AlphaFoldDB" id="D7FND7"/>
<feature type="transmembrane region" description="Helical" evidence="2">
    <location>
        <begin position="648"/>
        <end position="672"/>
    </location>
</feature>
<keyword evidence="2" id="KW-1133">Transmembrane helix</keyword>
<keyword evidence="4" id="KW-1185">Reference proteome</keyword>
<dbReference type="InterPro" id="IPR029044">
    <property type="entry name" value="Nucleotide-diphossugar_trans"/>
</dbReference>
<feature type="compositionally biased region" description="Acidic residues" evidence="1">
    <location>
        <begin position="363"/>
        <end position="373"/>
    </location>
</feature>
<feature type="region of interest" description="Disordered" evidence="1">
    <location>
        <begin position="343"/>
        <end position="378"/>
    </location>
</feature>
<feature type="region of interest" description="Disordered" evidence="1">
    <location>
        <begin position="1"/>
        <end position="47"/>
    </location>
</feature>
<dbReference type="EMBL" id="FN648283">
    <property type="protein sequence ID" value="CBJ30191.1"/>
    <property type="molecule type" value="Genomic_DNA"/>
</dbReference>
<protein>
    <submittedName>
        <fullName evidence="3">Uncharacterized protein</fullName>
    </submittedName>
</protein>
<feature type="region of interest" description="Disordered" evidence="1">
    <location>
        <begin position="77"/>
        <end position="100"/>
    </location>
</feature>
<proteinExistence type="predicted"/>